<reference evidence="1" key="2">
    <citation type="submission" date="2016-03" db="EMBL/GenBank/DDBJ databases">
        <title>Geographic isolates of Lymantria dispar multiple nucleopolyhedrovirus: Genomic analysis and biological activity against different host strains of Lymantria dispar.</title>
        <authorList>
            <person name="Harrison R.L."/>
            <person name="Rowley D.L."/>
            <person name="Keena M.A."/>
        </authorList>
    </citation>
    <scope>NUCLEOTIDE SEQUENCE</scope>
    <source>
        <strain evidence="1">Ab-a624</strain>
    </source>
</reference>
<proteinExistence type="predicted"/>
<evidence type="ECO:0000313" key="1">
    <source>
        <dbReference type="EMBL" id="AMO27988.1"/>
    </source>
</evidence>
<organismHost>
    <name type="scientific">Lepidoptera</name>
    <name type="common">moths &amp; butterflies</name>
    <dbReference type="NCBI Taxonomy" id="7088"/>
</organismHost>
<organism evidence="1">
    <name type="scientific">Lymantria dispar multicapsid nuclear polyhedrosis virus</name>
    <name type="common">LdMNPV</name>
    <dbReference type="NCBI Taxonomy" id="10449"/>
    <lineage>
        <taxon>Viruses</taxon>
        <taxon>Viruses incertae sedis</taxon>
        <taxon>Naldaviricetes</taxon>
        <taxon>Lefavirales</taxon>
        <taxon>Baculoviridae</taxon>
        <taxon>Alphabaculovirus</taxon>
        <taxon>Alphabaculovirus lydisparis</taxon>
    </lineage>
</organism>
<protein>
    <submittedName>
        <fullName evidence="2">Orf-120 protein</fullName>
    </submittedName>
</protein>
<reference evidence="2" key="1">
    <citation type="journal article" date="2015" name="Dokl. Biochem. Biophys.">
        <title>The enhancin gene: One of the genetic determinants of population variation in baculoviral virulence.</title>
        <authorList>
            <person name="Martemyanov V.V."/>
            <person name="Kabilov M.R."/>
            <person name="Tupikin A.E."/>
            <person name="Baturina O.A."/>
            <person name="Belousova I.A."/>
            <person name="Podgwaite J.D."/>
            <person name="Ilynykh A.V."/>
            <person name="Vlassov V.V."/>
        </authorList>
    </citation>
    <scope>NUCLEOTIDE SEQUENCE</scope>
    <source>
        <strain evidence="2">LdMNPV-45/0</strain>
    </source>
</reference>
<dbReference type="EMBL" id="KT626572">
    <property type="protein sequence ID" value="AMO27988.1"/>
    <property type="molecule type" value="Genomic_DNA"/>
</dbReference>
<sequence length="106" mass="12074">MSASSGLLHHIRQREMRERMNKLDAAMAVRRSTCVITYGAASSSIGLNRDNIKCPSLYEAEAIEFDRMLNFPLKRCLVCSRVVHPLHDVKSDTCQFCKKSATERRD</sequence>
<reference evidence="2" key="3">
    <citation type="submission" date="2016-03" db="EMBL/GenBank/DDBJ databases">
        <authorList>
            <person name="Ploux O."/>
        </authorList>
    </citation>
    <scope>NUCLEOTIDE SEQUENCE</scope>
    <source>
        <strain evidence="2">LdMNPV-45/0</strain>
    </source>
</reference>
<evidence type="ECO:0000313" key="2">
    <source>
        <dbReference type="EMBL" id="AMO65616.1"/>
    </source>
</evidence>
<accession>A0A140HRJ1</accession>
<dbReference type="EMBL" id="KU862282">
    <property type="protein sequence ID" value="AMO65616.1"/>
    <property type="molecule type" value="Genomic_DNA"/>
</dbReference>
<name>A0A140HRJ1_NPVLD</name>